<gene>
    <name evidence="1" type="ORF">DCCM_0137</name>
</gene>
<organism evidence="1 2">
    <name type="scientific">Desulfocucumis palustris</name>
    <dbReference type="NCBI Taxonomy" id="1898651"/>
    <lineage>
        <taxon>Bacteria</taxon>
        <taxon>Bacillati</taxon>
        <taxon>Bacillota</taxon>
        <taxon>Clostridia</taxon>
        <taxon>Eubacteriales</taxon>
        <taxon>Desulfocucumaceae</taxon>
        <taxon>Desulfocucumis</taxon>
    </lineage>
</organism>
<proteinExistence type="predicted"/>
<keyword evidence="2" id="KW-1185">Reference proteome</keyword>
<dbReference type="AlphaFoldDB" id="A0A2L2X711"/>
<reference evidence="2" key="1">
    <citation type="submission" date="2018-02" db="EMBL/GenBank/DDBJ databases">
        <title>Genome sequence of Desulfocucumis palustris strain NAW-5.</title>
        <authorList>
            <person name="Watanabe M."/>
            <person name="Kojima H."/>
            <person name="Fukui M."/>
        </authorList>
    </citation>
    <scope>NUCLEOTIDE SEQUENCE [LARGE SCALE GENOMIC DNA]</scope>
    <source>
        <strain evidence="2">NAW-5</strain>
    </source>
</reference>
<protein>
    <submittedName>
        <fullName evidence="1">Uncharacterized protein</fullName>
    </submittedName>
</protein>
<accession>A0A2L2X711</accession>
<name>A0A2L2X711_9FIRM</name>
<dbReference type="EMBL" id="BFAV01000005">
    <property type="protein sequence ID" value="GBF31949.1"/>
    <property type="molecule type" value="Genomic_DNA"/>
</dbReference>
<sequence length="93" mass="10450">MIYVEMNRNAVVLLKNQLAAGGNVKAGLVCPVVLTAWREVNVNPVRGLDFCEIVKNTKRALAKSFTWYDIIIQFTVEQDGPKARGLNYTRHAM</sequence>
<evidence type="ECO:0000313" key="1">
    <source>
        <dbReference type="EMBL" id="GBF31949.1"/>
    </source>
</evidence>
<dbReference type="RefSeq" id="WP_128739025.1">
    <property type="nucleotide sequence ID" value="NZ_BFAV01000005.1"/>
</dbReference>
<evidence type="ECO:0000313" key="2">
    <source>
        <dbReference type="Proteomes" id="UP000239549"/>
    </source>
</evidence>
<comment type="caution">
    <text evidence="1">The sequence shown here is derived from an EMBL/GenBank/DDBJ whole genome shotgun (WGS) entry which is preliminary data.</text>
</comment>
<dbReference type="Proteomes" id="UP000239549">
    <property type="component" value="Unassembled WGS sequence"/>
</dbReference>